<dbReference type="PROSITE" id="PS50011">
    <property type="entry name" value="PROTEIN_KINASE_DOM"/>
    <property type="match status" value="1"/>
</dbReference>
<accession>A0AAW1Y9F1</accession>
<proteinExistence type="inferred from homology"/>
<dbReference type="GO" id="GO:0005737">
    <property type="term" value="C:cytoplasm"/>
    <property type="evidence" value="ECO:0007669"/>
    <property type="project" value="TreeGrafter"/>
</dbReference>
<dbReference type="FunFam" id="3.30.200.20:FF:000356">
    <property type="entry name" value="WEE protein kinase"/>
    <property type="match status" value="1"/>
</dbReference>
<feature type="binding site" evidence="6">
    <location>
        <position position="78"/>
    </location>
    <ligand>
        <name>ATP</name>
        <dbReference type="ChEBI" id="CHEBI:30616"/>
    </ligand>
</feature>
<evidence type="ECO:0000256" key="6">
    <source>
        <dbReference type="PROSITE-ProRule" id="PRU10141"/>
    </source>
</evidence>
<evidence type="ECO:0000313" key="9">
    <source>
        <dbReference type="EMBL" id="KAK9945619.1"/>
    </source>
</evidence>
<dbReference type="Gene3D" id="1.10.510.10">
    <property type="entry name" value="Transferase(Phosphotransferase) domain 1"/>
    <property type="match status" value="1"/>
</dbReference>
<dbReference type="InterPro" id="IPR050339">
    <property type="entry name" value="CC_SR_Kinase"/>
</dbReference>
<evidence type="ECO:0000256" key="1">
    <source>
        <dbReference type="ARBA" id="ARBA00022679"/>
    </source>
</evidence>
<dbReference type="PANTHER" id="PTHR11042">
    <property type="entry name" value="EUKARYOTIC TRANSLATION INITIATION FACTOR 2-ALPHA KINASE EIF2-ALPHA KINASE -RELATED"/>
    <property type="match status" value="1"/>
</dbReference>
<dbReference type="InterPro" id="IPR011009">
    <property type="entry name" value="Kinase-like_dom_sf"/>
</dbReference>
<evidence type="ECO:0000256" key="7">
    <source>
        <dbReference type="RuleBase" id="RU000304"/>
    </source>
</evidence>
<evidence type="ECO:0000259" key="8">
    <source>
        <dbReference type="PROSITE" id="PS50011"/>
    </source>
</evidence>
<dbReference type="Proteomes" id="UP001457282">
    <property type="component" value="Unassembled WGS sequence"/>
</dbReference>
<dbReference type="PROSITE" id="PS00108">
    <property type="entry name" value="PROTEIN_KINASE_ST"/>
    <property type="match status" value="1"/>
</dbReference>
<feature type="domain" description="Protein kinase" evidence="8">
    <location>
        <begin position="49"/>
        <end position="325"/>
    </location>
</feature>
<dbReference type="SMART" id="SM00220">
    <property type="entry name" value="S_TKc"/>
    <property type="match status" value="1"/>
</dbReference>
<keyword evidence="10" id="KW-1185">Reference proteome</keyword>
<organism evidence="9 10">
    <name type="scientific">Rubus argutus</name>
    <name type="common">Southern blackberry</name>
    <dbReference type="NCBI Taxonomy" id="59490"/>
    <lineage>
        <taxon>Eukaryota</taxon>
        <taxon>Viridiplantae</taxon>
        <taxon>Streptophyta</taxon>
        <taxon>Embryophyta</taxon>
        <taxon>Tracheophyta</taxon>
        <taxon>Spermatophyta</taxon>
        <taxon>Magnoliopsida</taxon>
        <taxon>eudicotyledons</taxon>
        <taxon>Gunneridae</taxon>
        <taxon>Pentapetalae</taxon>
        <taxon>rosids</taxon>
        <taxon>fabids</taxon>
        <taxon>Rosales</taxon>
        <taxon>Rosaceae</taxon>
        <taxon>Rosoideae</taxon>
        <taxon>Rosoideae incertae sedis</taxon>
        <taxon>Rubus</taxon>
    </lineage>
</organism>
<dbReference type="Gene3D" id="3.30.200.20">
    <property type="entry name" value="Phosphorylase Kinase, domain 1"/>
    <property type="match status" value="1"/>
</dbReference>
<dbReference type="PROSITE" id="PS00107">
    <property type="entry name" value="PROTEIN_KINASE_ATP"/>
    <property type="match status" value="1"/>
</dbReference>
<keyword evidence="2 6" id="KW-0547">Nucleotide-binding</keyword>
<dbReference type="EMBL" id="JBEDUW010000002">
    <property type="protein sequence ID" value="KAK9945619.1"/>
    <property type="molecule type" value="Genomic_DNA"/>
</dbReference>
<dbReference type="GO" id="GO:0005634">
    <property type="term" value="C:nucleus"/>
    <property type="evidence" value="ECO:0007669"/>
    <property type="project" value="TreeGrafter"/>
</dbReference>
<keyword evidence="4 6" id="KW-0067">ATP-binding</keyword>
<protein>
    <recommendedName>
        <fullName evidence="8">Protein kinase domain-containing protein</fullName>
    </recommendedName>
</protein>
<evidence type="ECO:0000256" key="5">
    <source>
        <dbReference type="ARBA" id="ARBA00037982"/>
    </source>
</evidence>
<dbReference type="SUPFAM" id="SSF56112">
    <property type="entry name" value="Protein kinase-like (PK-like)"/>
    <property type="match status" value="1"/>
</dbReference>
<dbReference type="AlphaFoldDB" id="A0AAW1Y9F1"/>
<dbReference type="GO" id="GO:0005524">
    <property type="term" value="F:ATP binding"/>
    <property type="evidence" value="ECO:0007669"/>
    <property type="project" value="UniProtKB-UniRule"/>
</dbReference>
<evidence type="ECO:0000256" key="3">
    <source>
        <dbReference type="ARBA" id="ARBA00022777"/>
    </source>
</evidence>
<keyword evidence="3" id="KW-0418">Kinase</keyword>
<name>A0AAW1Y9F1_RUBAR</name>
<reference evidence="9 10" key="1">
    <citation type="journal article" date="2023" name="G3 (Bethesda)">
        <title>A chromosome-length genome assembly and annotation of blackberry (Rubus argutus, cv. 'Hillquist').</title>
        <authorList>
            <person name="Bruna T."/>
            <person name="Aryal R."/>
            <person name="Dudchenko O."/>
            <person name="Sargent D.J."/>
            <person name="Mead D."/>
            <person name="Buti M."/>
            <person name="Cavallini A."/>
            <person name="Hytonen T."/>
            <person name="Andres J."/>
            <person name="Pham M."/>
            <person name="Weisz D."/>
            <person name="Mascagni F."/>
            <person name="Usai G."/>
            <person name="Natali L."/>
            <person name="Bassil N."/>
            <person name="Fernandez G.E."/>
            <person name="Lomsadze A."/>
            <person name="Armour M."/>
            <person name="Olukolu B."/>
            <person name="Poorten T."/>
            <person name="Britton C."/>
            <person name="Davik J."/>
            <person name="Ashrafi H."/>
            <person name="Aiden E.L."/>
            <person name="Borodovsky M."/>
            <person name="Worthington M."/>
        </authorList>
    </citation>
    <scope>NUCLEOTIDE SEQUENCE [LARGE SCALE GENOMIC DNA]</scope>
    <source>
        <strain evidence="9">PI 553951</strain>
    </source>
</reference>
<dbReference type="InterPro" id="IPR017441">
    <property type="entry name" value="Protein_kinase_ATP_BS"/>
</dbReference>
<comment type="caution">
    <text evidence="9">The sequence shown here is derived from an EMBL/GenBank/DDBJ whole genome shotgun (WGS) entry which is preliminary data.</text>
</comment>
<dbReference type="GO" id="GO:0004674">
    <property type="term" value="F:protein serine/threonine kinase activity"/>
    <property type="evidence" value="ECO:0007669"/>
    <property type="project" value="UniProtKB-KW"/>
</dbReference>
<gene>
    <name evidence="9" type="ORF">M0R45_011125</name>
</gene>
<evidence type="ECO:0000256" key="4">
    <source>
        <dbReference type="ARBA" id="ARBA00022840"/>
    </source>
</evidence>
<dbReference type="GO" id="GO:0004713">
    <property type="term" value="F:protein tyrosine kinase activity"/>
    <property type="evidence" value="ECO:0007669"/>
    <property type="project" value="TreeGrafter"/>
</dbReference>
<keyword evidence="7" id="KW-0723">Serine/threonine-protein kinase</keyword>
<comment type="similarity">
    <text evidence="5">Belongs to the protein kinase superfamily. Ser/Thr protein kinase family. GCN2 subfamily.</text>
</comment>
<dbReference type="Pfam" id="PF00069">
    <property type="entry name" value="Pkinase"/>
    <property type="match status" value="1"/>
</dbReference>
<evidence type="ECO:0000256" key="2">
    <source>
        <dbReference type="ARBA" id="ARBA00022741"/>
    </source>
</evidence>
<sequence length="325" mass="37146">MPPPCFKNPYLKDASQMDIDPYGNQRSKCAAFLPAIKDGNGLSRYHADFHEIEQIGRGNFSHVYKVLNRIDGCLYAVKQSIRQLHQDTERRKALMEVQCLAAIGSHANIVGYYSSWFENEKLYIQTELCDHSLSVTNFSRPFTEGEVLVALYQIAKALQFMHERGVAHLDVKPDNIYVKNGVYKLGDFGCATLLDNSLPIEEGDARYMPPEILNEKHDDLDKADIFSLGVAMYELIKGSPLPVEGPQTLISKKENCHCFLVIHCNFRTYSRSCWIQIQSGGHQLKIWLKIQFSTGSQKCMGIGQPHWELKRLYYSMWILLYQPAQ</sequence>
<dbReference type="InterPro" id="IPR000719">
    <property type="entry name" value="Prot_kinase_dom"/>
</dbReference>
<keyword evidence="1" id="KW-0808">Transferase</keyword>
<evidence type="ECO:0000313" key="10">
    <source>
        <dbReference type="Proteomes" id="UP001457282"/>
    </source>
</evidence>
<dbReference type="PANTHER" id="PTHR11042:SF185">
    <property type="entry name" value="WEE1-LIKE PROTEIN KINASE"/>
    <property type="match status" value="1"/>
</dbReference>
<dbReference type="InterPro" id="IPR008271">
    <property type="entry name" value="Ser/Thr_kinase_AS"/>
</dbReference>